<dbReference type="InParanoid" id="B9TJ88"/>
<feature type="non-terminal residue" evidence="1">
    <location>
        <position position="1"/>
    </location>
</feature>
<reference evidence="2" key="1">
    <citation type="journal article" date="2010" name="Nat. Biotechnol.">
        <title>Draft genome sequence of the oilseed species Ricinus communis.</title>
        <authorList>
            <person name="Chan A.P."/>
            <person name="Crabtree J."/>
            <person name="Zhao Q."/>
            <person name="Lorenzi H."/>
            <person name="Orvis J."/>
            <person name="Puiu D."/>
            <person name="Melake-Berhan A."/>
            <person name="Jones K.M."/>
            <person name="Redman J."/>
            <person name="Chen G."/>
            <person name="Cahoon E.B."/>
            <person name="Gedil M."/>
            <person name="Stanke M."/>
            <person name="Haas B.J."/>
            <person name="Wortman J.R."/>
            <person name="Fraser-Liggett C.M."/>
            <person name="Ravel J."/>
            <person name="Rabinowicz P.D."/>
        </authorList>
    </citation>
    <scope>NUCLEOTIDE SEQUENCE [LARGE SCALE GENOMIC DNA]</scope>
    <source>
        <strain evidence="2">cv. Hale</strain>
    </source>
</reference>
<sequence length="205" mass="21146">HSLAFLLSESARIAMQDIHRTRRLWALPLTCIAALLSACGSSTDTAATSAQTAAPLATATTILQLNPGTLPSADAQQFALPAYHMAPVLLDTPADATPGADAGAAVHTQTVPSQFRRLDSRRLTVEALRQVQALRSATSEADADTSSAAPLASTTTVATYTPAQIRAAYGLPTLPASFTGLSAAQAAQLGAGQTIYIVDAQHNPN</sequence>
<dbReference type="Proteomes" id="UP000008311">
    <property type="component" value="Unassembled WGS sequence"/>
</dbReference>
<evidence type="ECO:0000313" key="2">
    <source>
        <dbReference type="Proteomes" id="UP000008311"/>
    </source>
</evidence>
<proteinExistence type="predicted"/>
<evidence type="ECO:0000313" key="1">
    <source>
        <dbReference type="EMBL" id="EEF24076.1"/>
    </source>
</evidence>
<gene>
    <name evidence="1" type="ORF">RCOM_1955530</name>
</gene>
<name>B9TJ88_RICCO</name>
<dbReference type="AlphaFoldDB" id="B9TJ88"/>
<protein>
    <submittedName>
        <fullName evidence="1">Uncharacterized protein</fullName>
    </submittedName>
</protein>
<organism evidence="1 2">
    <name type="scientific">Ricinus communis</name>
    <name type="common">Castor bean</name>
    <dbReference type="NCBI Taxonomy" id="3988"/>
    <lineage>
        <taxon>Eukaryota</taxon>
        <taxon>Viridiplantae</taxon>
        <taxon>Streptophyta</taxon>
        <taxon>Embryophyta</taxon>
        <taxon>Tracheophyta</taxon>
        <taxon>Spermatophyta</taxon>
        <taxon>Magnoliopsida</taxon>
        <taxon>eudicotyledons</taxon>
        <taxon>Gunneridae</taxon>
        <taxon>Pentapetalae</taxon>
        <taxon>rosids</taxon>
        <taxon>fabids</taxon>
        <taxon>Malpighiales</taxon>
        <taxon>Euphorbiaceae</taxon>
        <taxon>Acalyphoideae</taxon>
        <taxon>Acalypheae</taxon>
        <taxon>Ricinus</taxon>
    </lineage>
</organism>
<accession>B9TJ88</accession>
<dbReference type="EMBL" id="EQ983562">
    <property type="protein sequence ID" value="EEF24076.1"/>
    <property type="molecule type" value="Genomic_DNA"/>
</dbReference>
<feature type="non-terminal residue" evidence="1">
    <location>
        <position position="205"/>
    </location>
</feature>
<keyword evidence="2" id="KW-1185">Reference proteome</keyword>